<dbReference type="EMBL" id="AP028921">
    <property type="protein sequence ID" value="BET01707.1"/>
    <property type="molecule type" value="Genomic_DNA"/>
</dbReference>
<proteinExistence type="predicted"/>
<gene>
    <name evidence="1" type="ORF">NTJ_14525</name>
</gene>
<evidence type="ECO:0000313" key="2">
    <source>
        <dbReference type="Proteomes" id="UP001307889"/>
    </source>
</evidence>
<accession>A0ABN7BBI8</accession>
<dbReference type="Proteomes" id="UP001307889">
    <property type="component" value="Chromosome 13"/>
</dbReference>
<keyword evidence="2" id="KW-1185">Reference proteome</keyword>
<name>A0ABN7BBI8_9HEMI</name>
<reference evidence="1 2" key="1">
    <citation type="submission" date="2023-09" db="EMBL/GenBank/DDBJ databases">
        <title>Nesidiocoris tenuis whole genome shotgun sequence.</title>
        <authorList>
            <person name="Shibata T."/>
            <person name="Shimoda M."/>
            <person name="Kobayashi T."/>
            <person name="Uehara T."/>
        </authorList>
    </citation>
    <scope>NUCLEOTIDE SEQUENCE [LARGE SCALE GENOMIC DNA]</scope>
    <source>
        <strain evidence="1 2">Japan</strain>
    </source>
</reference>
<protein>
    <submittedName>
        <fullName evidence="1">Uncharacterized protein</fullName>
    </submittedName>
</protein>
<sequence length="75" mass="8635">MTRWHLIRKTNVTAREGPRAYEPMSLPESILVCPSWIQIYHDAAAVPRGSRLFWQEITSLKEDKLLPMSLAILSN</sequence>
<organism evidence="1 2">
    <name type="scientific">Nesidiocoris tenuis</name>
    <dbReference type="NCBI Taxonomy" id="355587"/>
    <lineage>
        <taxon>Eukaryota</taxon>
        <taxon>Metazoa</taxon>
        <taxon>Ecdysozoa</taxon>
        <taxon>Arthropoda</taxon>
        <taxon>Hexapoda</taxon>
        <taxon>Insecta</taxon>
        <taxon>Pterygota</taxon>
        <taxon>Neoptera</taxon>
        <taxon>Paraneoptera</taxon>
        <taxon>Hemiptera</taxon>
        <taxon>Heteroptera</taxon>
        <taxon>Panheteroptera</taxon>
        <taxon>Cimicomorpha</taxon>
        <taxon>Miridae</taxon>
        <taxon>Dicyphina</taxon>
        <taxon>Nesidiocoris</taxon>
    </lineage>
</organism>
<evidence type="ECO:0000313" key="1">
    <source>
        <dbReference type="EMBL" id="BET01707.1"/>
    </source>
</evidence>